<dbReference type="InterPro" id="IPR023214">
    <property type="entry name" value="HAD_sf"/>
</dbReference>
<name>A0A2Z5QY25_9MICC</name>
<dbReference type="InterPro" id="IPR023299">
    <property type="entry name" value="ATPase_P-typ_cyto_dom_N"/>
</dbReference>
<dbReference type="GO" id="GO:0016887">
    <property type="term" value="F:ATP hydrolysis activity"/>
    <property type="evidence" value="ECO:0007669"/>
    <property type="project" value="InterPro"/>
</dbReference>
<evidence type="ECO:0000256" key="2">
    <source>
        <dbReference type="ARBA" id="ARBA00022692"/>
    </source>
</evidence>
<dbReference type="InterPro" id="IPR008250">
    <property type="entry name" value="ATPase_P-typ_transduc_dom_A_sf"/>
</dbReference>
<protein>
    <recommendedName>
        <fullName evidence="8">P-type ATPase A domain-containing protein</fullName>
    </recommendedName>
</protein>
<organism evidence="9 10">
    <name type="scientific">Rothia aeria</name>
    <dbReference type="NCBI Taxonomy" id="172042"/>
    <lineage>
        <taxon>Bacteria</taxon>
        <taxon>Bacillati</taxon>
        <taxon>Actinomycetota</taxon>
        <taxon>Actinomycetes</taxon>
        <taxon>Micrococcales</taxon>
        <taxon>Micrococcaceae</taxon>
        <taxon>Rothia</taxon>
    </lineage>
</organism>
<gene>
    <name evidence="9" type="ORF">RA11412_0835</name>
</gene>
<evidence type="ECO:0000313" key="10">
    <source>
        <dbReference type="Proteomes" id="UP000250241"/>
    </source>
</evidence>
<dbReference type="PRINTS" id="PR00120">
    <property type="entry name" value="HATPASE"/>
</dbReference>
<accession>A0A2Z5QY25</accession>
<dbReference type="InterPro" id="IPR059000">
    <property type="entry name" value="ATPase_P-type_domA"/>
</dbReference>
<feature type="transmembrane region" description="Helical" evidence="7">
    <location>
        <begin position="816"/>
        <end position="835"/>
    </location>
</feature>
<keyword evidence="6 7" id="KW-0472">Membrane</keyword>
<dbReference type="GO" id="GO:0005886">
    <property type="term" value="C:plasma membrane"/>
    <property type="evidence" value="ECO:0007669"/>
    <property type="project" value="UniProtKB-SubCell"/>
</dbReference>
<dbReference type="EMBL" id="AP017895">
    <property type="protein sequence ID" value="BAV87134.1"/>
    <property type="molecule type" value="Genomic_DNA"/>
</dbReference>
<dbReference type="InterPro" id="IPR001757">
    <property type="entry name" value="P_typ_ATPase"/>
</dbReference>
<dbReference type="PANTHER" id="PTHR24093">
    <property type="entry name" value="CATION TRANSPORTING ATPASE"/>
    <property type="match status" value="1"/>
</dbReference>
<comment type="subcellular location">
    <subcellularLocation>
        <location evidence="1">Cell membrane</location>
        <topology evidence="1">Multi-pass membrane protein</topology>
    </subcellularLocation>
</comment>
<dbReference type="Gene3D" id="3.40.1110.10">
    <property type="entry name" value="Calcium-transporting ATPase, cytoplasmic domain N"/>
    <property type="match status" value="1"/>
</dbReference>
<dbReference type="InterPro" id="IPR018303">
    <property type="entry name" value="ATPase_P-typ_P_site"/>
</dbReference>
<dbReference type="SUPFAM" id="SSF81653">
    <property type="entry name" value="Calcium ATPase, transduction domain A"/>
    <property type="match status" value="1"/>
</dbReference>
<dbReference type="Gene3D" id="2.70.150.10">
    <property type="entry name" value="Calcium-transporting ATPase, cytoplasmic transduction domain A"/>
    <property type="match status" value="1"/>
</dbReference>
<dbReference type="InterPro" id="IPR036412">
    <property type="entry name" value="HAD-like_sf"/>
</dbReference>
<feature type="transmembrane region" description="Helical" evidence="7">
    <location>
        <begin position="692"/>
        <end position="710"/>
    </location>
</feature>
<dbReference type="Gene3D" id="3.40.50.1000">
    <property type="entry name" value="HAD superfamily/HAD-like"/>
    <property type="match status" value="1"/>
</dbReference>
<evidence type="ECO:0000256" key="5">
    <source>
        <dbReference type="ARBA" id="ARBA00022989"/>
    </source>
</evidence>
<keyword evidence="4" id="KW-1278">Translocase</keyword>
<feature type="transmembrane region" description="Helical" evidence="7">
    <location>
        <begin position="289"/>
        <end position="320"/>
    </location>
</feature>
<dbReference type="KEGG" id="raj:RA11412_0835"/>
<dbReference type="SUPFAM" id="SSF81665">
    <property type="entry name" value="Calcium ATPase, transmembrane domain M"/>
    <property type="match status" value="1"/>
</dbReference>
<proteinExistence type="predicted"/>
<dbReference type="SFLD" id="SFLDG00002">
    <property type="entry name" value="C1.7:_P-type_atpase_like"/>
    <property type="match status" value="1"/>
</dbReference>
<evidence type="ECO:0000256" key="3">
    <source>
        <dbReference type="ARBA" id="ARBA00022842"/>
    </source>
</evidence>
<dbReference type="InterPro" id="IPR023298">
    <property type="entry name" value="ATPase_P-typ_TM_dom_sf"/>
</dbReference>
<reference evidence="9 10" key="1">
    <citation type="submission" date="2016-10" db="EMBL/GenBank/DDBJ databases">
        <title>Genome sequence of Rothia aeria strain JCM11412.</title>
        <authorList>
            <person name="Nambu T."/>
        </authorList>
    </citation>
    <scope>NUCLEOTIDE SEQUENCE [LARGE SCALE GENOMIC DNA]</scope>
    <source>
        <strain evidence="9 10">JCM 11412</strain>
    </source>
</reference>
<dbReference type="PROSITE" id="PS00154">
    <property type="entry name" value="ATPASE_E1_E2"/>
    <property type="match status" value="1"/>
</dbReference>
<feature type="transmembrane region" description="Helical" evidence="7">
    <location>
        <begin position="78"/>
        <end position="98"/>
    </location>
</feature>
<feature type="domain" description="P-type ATPase A" evidence="8">
    <location>
        <begin position="137"/>
        <end position="233"/>
    </location>
</feature>
<dbReference type="Gene3D" id="1.20.1110.10">
    <property type="entry name" value="Calcium-transporting ATPase, transmembrane domain"/>
    <property type="match status" value="1"/>
</dbReference>
<dbReference type="PANTHER" id="PTHR24093:SF508">
    <property type="entry name" value="CALCIUM-TRANSPORTING ATPASE CTPE"/>
    <property type="match status" value="1"/>
</dbReference>
<feature type="transmembrane region" description="Helical" evidence="7">
    <location>
        <begin position="667"/>
        <end position="686"/>
    </location>
</feature>
<dbReference type="Proteomes" id="UP000250241">
    <property type="component" value="Chromosome"/>
</dbReference>
<keyword evidence="2 7" id="KW-0812">Transmembrane</keyword>
<dbReference type="NCBIfam" id="TIGR01494">
    <property type="entry name" value="ATPase_P-type"/>
    <property type="match status" value="2"/>
</dbReference>
<keyword evidence="10" id="KW-1185">Reference proteome</keyword>
<evidence type="ECO:0000256" key="1">
    <source>
        <dbReference type="ARBA" id="ARBA00004651"/>
    </source>
</evidence>
<dbReference type="SFLD" id="SFLDF00027">
    <property type="entry name" value="p-type_atpase"/>
    <property type="match status" value="1"/>
</dbReference>
<dbReference type="Pfam" id="PF00702">
    <property type="entry name" value="Hydrolase"/>
    <property type="match status" value="1"/>
</dbReference>
<dbReference type="SFLD" id="SFLDS00003">
    <property type="entry name" value="Haloacid_Dehalogenase"/>
    <property type="match status" value="1"/>
</dbReference>
<feature type="transmembrane region" description="Helical" evidence="7">
    <location>
        <begin position="104"/>
        <end position="122"/>
    </location>
</feature>
<evidence type="ECO:0000259" key="8">
    <source>
        <dbReference type="Pfam" id="PF00122"/>
    </source>
</evidence>
<dbReference type="GO" id="GO:0005388">
    <property type="term" value="F:P-type calcium transporter activity"/>
    <property type="evidence" value="ECO:0007669"/>
    <property type="project" value="TreeGrafter"/>
</dbReference>
<evidence type="ECO:0000313" key="9">
    <source>
        <dbReference type="EMBL" id="BAV87134.1"/>
    </source>
</evidence>
<feature type="transmembrane region" description="Helical" evidence="7">
    <location>
        <begin position="784"/>
        <end position="804"/>
    </location>
</feature>
<dbReference type="PRINTS" id="PR00119">
    <property type="entry name" value="CATATPASE"/>
</dbReference>
<dbReference type="SUPFAM" id="SSF56784">
    <property type="entry name" value="HAD-like"/>
    <property type="match status" value="1"/>
</dbReference>
<evidence type="ECO:0000256" key="6">
    <source>
        <dbReference type="ARBA" id="ARBA00023136"/>
    </source>
</evidence>
<keyword evidence="3" id="KW-0460">Magnesium</keyword>
<feature type="transmembrane region" description="Helical" evidence="7">
    <location>
        <begin position="722"/>
        <end position="748"/>
    </location>
</feature>
<feature type="transmembrane region" description="Helical" evidence="7">
    <location>
        <begin position="251"/>
        <end position="269"/>
    </location>
</feature>
<dbReference type="InterPro" id="IPR044492">
    <property type="entry name" value="P_typ_ATPase_HD_dom"/>
</dbReference>
<sequence length="860" mass="92238">MAFEGEYWFMSSKPQSTSTADSATAGFVPEYSADAHNGSAELASCGLSTAEVERAVAAGKVNTQNNKSSRTLWSIMRAHLFTVFNLVLGLCGLVVILYQRWADLLFLFAVVANVIIGFVQEYKAKLELDRISLLDRAPVSVVRDGKLSEVPMETLVEGDVVVLKRGDQVPADAVVLTSDSMELDESLLTGENDPIAKRPGDMVLSASSVLAGTGRVLLQAVGAQSRASKISDEARQFSRIQSELRDALDRVVRWITFGLAVIIPIVLWGQVRAAGGLEVVNRDGLWENVAIAVVSSVASMIPQGLALMTTLAFAAAAVALGRKHNILVQEQPAVEVLARVDTVCFDKTGTLTEGGVIFDSVRPLSTPAQTEAPEGDQWRESLPKGWDEALAWFGADENANPTAKALTGGFANAPAEKTSGVVPFSSALRFSAVEFTSSGAWLLGAPEALLDQGTIERERAAELASLGLRTMVLAHASAVVRNDDGNPVQRIPTDHTPVLFVIFRENVRADAPEIVEYFGRQGVTLKVFSGDNPYTVQAAAKTAGMDISAGAIDASTLPEDGPELAEAAATHNIFGRVSPEQKKNMVISLKEQGHVVAMTGDGINDALALKHANLGIAMGNAAPATKAVSRLVLLDGKFSSLPAALEQGRQVIANIEMVANLFLTKTGFAILLGVVFGLMGLIFPFLPRQYSTADFLIVGASSFALALLPNSRRYVPGFLHRVLNYTVPNSIIVVAMLLTVNLAALLVFPGTDMRQVQTASFITLVIMGLWNLAAVARPFNKARILLFGALLAVFFAALLVPVLVRYHQFEAPSALLLWLSVGAGVLGAVLIEVNAHRSRRWQKRHYPDLEVAPLRFFPQK</sequence>
<keyword evidence="5 7" id="KW-1133">Transmembrane helix</keyword>
<dbReference type="GO" id="GO:0005524">
    <property type="term" value="F:ATP binding"/>
    <property type="evidence" value="ECO:0007669"/>
    <property type="project" value="InterPro"/>
</dbReference>
<dbReference type="Pfam" id="PF00122">
    <property type="entry name" value="E1-E2_ATPase"/>
    <property type="match status" value="1"/>
</dbReference>
<feature type="transmembrane region" description="Helical" evidence="7">
    <location>
        <begin position="754"/>
        <end position="772"/>
    </location>
</feature>
<dbReference type="AlphaFoldDB" id="A0A2Z5QY25"/>
<evidence type="ECO:0000256" key="7">
    <source>
        <dbReference type="SAM" id="Phobius"/>
    </source>
</evidence>
<evidence type="ECO:0000256" key="4">
    <source>
        <dbReference type="ARBA" id="ARBA00022967"/>
    </source>
</evidence>